<dbReference type="SUPFAM" id="SSF46689">
    <property type="entry name" value="Homeodomain-like"/>
    <property type="match status" value="1"/>
</dbReference>
<feature type="domain" description="HTH tetR-type" evidence="5">
    <location>
        <begin position="9"/>
        <end position="69"/>
    </location>
</feature>
<dbReference type="Pfam" id="PF16859">
    <property type="entry name" value="TetR_C_11"/>
    <property type="match status" value="1"/>
</dbReference>
<gene>
    <name evidence="6" type="ORF">brsh051_03460</name>
</gene>
<dbReference type="Gene3D" id="1.10.10.60">
    <property type="entry name" value="Homeodomain-like"/>
    <property type="match status" value="1"/>
</dbReference>
<name>A0AAN0KGE5_9ACTN</name>
<dbReference type="GO" id="GO:0000976">
    <property type="term" value="F:transcription cis-regulatory region binding"/>
    <property type="evidence" value="ECO:0007669"/>
    <property type="project" value="TreeGrafter"/>
</dbReference>
<dbReference type="PROSITE" id="PS50977">
    <property type="entry name" value="HTH_TETR_2"/>
    <property type="match status" value="1"/>
</dbReference>
<evidence type="ECO:0000256" key="4">
    <source>
        <dbReference type="PROSITE-ProRule" id="PRU00335"/>
    </source>
</evidence>
<evidence type="ECO:0000256" key="2">
    <source>
        <dbReference type="ARBA" id="ARBA00023125"/>
    </source>
</evidence>
<reference evidence="6" key="1">
    <citation type="journal article" date="2024" name="Int. J. Syst. Evol. Microbiol.">
        <title>Brooklawnia propionicigenes sp. nov., a facultatively anaerobic, propionate-producing bacterium isolated from a methanogenic reactor treating waste from cattle farms.</title>
        <authorList>
            <person name="Akita Y."/>
            <person name="Ueki A."/>
            <person name="Tonouchi A."/>
            <person name="Sugawara Y."/>
            <person name="Honma S."/>
            <person name="Kaku N."/>
            <person name="Ueki K."/>
        </authorList>
    </citation>
    <scope>NUCLEOTIDE SEQUENCE</scope>
    <source>
        <strain evidence="6">SH051</strain>
    </source>
</reference>
<dbReference type="AlphaFoldDB" id="A0AAN0KGE5"/>
<dbReference type="PANTHER" id="PTHR30055:SF148">
    <property type="entry name" value="TETR-FAMILY TRANSCRIPTIONAL REGULATOR"/>
    <property type="match status" value="1"/>
</dbReference>
<dbReference type="KEGG" id="broo:brsh051_03460"/>
<organism evidence="6 7">
    <name type="scientific">Brooklawnia propionicigenes</name>
    <dbReference type="NCBI Taxonomy" id="3041175"/>
    <lineage>
        <taxon>Bacteria</taxon>
        <taxon>Bacillati</taxon>
        <taxon>Actinomycetota</taxon>
        <taxon>Actinomycetes</taxon>
        <taxon>Propionibacteriales</taxon>
        <taxon>Propionibacteriaceae</taxon>
        <taxon>Brooklawnia</taxon>
    </lineage>
</organism>
<sequence>MRTGRPRDPLVTQRALAATWDLLSTKGYSALRIDDIATSCGIAKTTLYRRWPSLAHIVVDAVVSRIGDRTFTPTDDPVADLRAVSSMLVQSVNAGKDSWVSIALSLHEQSDSELRLRYRERIIDPVRELLAEVLERTALAGCLATTIPTDQLADMLIGGTVYRLVFLHSPLTEDEVTTIIGGLLTAR</sequence>
<proteinExistence type="predicted"/>
<dbReference type="SUPFAM" id="SSF48498">
    <property type="entry name" value="Tetracyclin repressor-like, C-terminal domain"/>
    <property type="match status" value="1"/>
</dbReference>
<dbReference type="InterPro" id="IPR050109">
    <property type="entry name" value="HTH-type_TetR-like_transc_reg"/>
</dbReference>
<evidence type="ECO:0000259" key="5">
    <source>
        <dbReference type="PROSITE" id="PS50977"/>
    </source>
</evidence>
<evidence type="ECO:0000313" key="6">
    <source>
        <dbReference type="EMBL" id="BEH01065.1"/>
    </source>
</evidence>
<keyword evidence="1" id="KW-0805">Transcription regulation</keyword>
<dbReference type="PANTHER" id="PTHR30055">
    <property type="entry name" value="HTH-TYPE TRANSCRIPTIONAL REGULATOR RUTR"/>
    <property type="match status" value="1"/>
</dbReference>
<feature type="DNA-binding region" description="H-T-H motif" evidence="4">
    <location>
        <begin position="32"/>
        <end position="51"/>
    </location>
</feature>
<dbReference type="Proteomes" id="UP001431656">
    <property type="component" value="Chromosome"/>
</dbReference>
<keyword evidence="3" id="KW-0804">Transcription</keyword>
<dbReference type="EMBL" id="AP028056">
    <property type="protein sequence ID" value="BEH01065.1"/>
    <property type="molecule type" value="Genomic_DNA"/>
</dbReference>
<dbReference type="InterPro" id="IPR009057">
    <property type="entry name" value="Homeodomain-like_sf"/>
</dbReference>
<dbReference type="GO" id="GO:0003700">
    <property type="term" value="F:DNA-binding transcription factor activity"/>
    <property type="evidence" value="ECO:0007669"/>
    <property type="project" value="TreeGrafter"/>
</dbReference>
<keyword evidence="2 4" id="KW-0238">DNA-binding</keyword>
<dbReference type="Gene3D" id="1.10.357.10">
    <property type="entry name" value="Tetracycline Repressor, domain 2"/>
    <property type="match status" value="1"/>
</dbReference>
<keyword evidence="7" id="KW-1185">Reference proteome</keyword>
<dbReference type="RefSeq" id="WP_286266986.1">
    <property type="nucleotide sequence ID" value="NZ_AP028056.1"/>
</dbReference>
<dbReference type="InterPro" id="IPR036271">
    <property type="entry name" value="Tet_transcr_reg_TetR-rel_C_sf"/>
</dbReference>
<dbReference type="Pfam" id="PF00440">
    <property type="entry name" value="TetR_N"/>
    <property type="match status" value="1"/>
</dbReference>
<evidence type="ECO:0000256" key="1">
    <source>
        <dbReference type="ARBA" id="ARBA00023015"/>
    </source>
</evidence>
<protein>
    <submittedName>
        <fullName evidence="6">TetR/AcrR family transcriptional regulator</fullName>
    </submittedName>
</protein>
<evidence type="ECO:0000256" key="3">
    <source>
        <dbReference type="ARBA" id="ARBA00023163"/>
    </source>
</evidence>
<accession>A0AAN0KGE5</accession>
<dbReference type="InterPro" id="IPR001647">
    <property type="entry name" value="HTH_TetR"/>
</dbReference>
<evidence type="ECO:0000313" key="7">
    <source>
        <dbReference type="Proteomes" id="UP001431656"/>
    </source>
</evidence>
<dbReference type="InterPro" id="IPR011075">
    <property type="entry name" value="TetR_C"/>
</dbReference>